<dbReference type="Gene3D" id="3.90.190.10">
    <property type="entry name" value="Protein tyrosine phosphatase superfamily"/>
    <property type="match status" value="1"/>
</dbReference>
<dbReference type="Pfam" id="PF00782">
    <property type="entry name" value="DSPc"/>
    <property type="match status" value="1"/>
</dbReference>
<dbReference type="AlphaFoldDB" id="A0A0N4VNG8"/>
<evidence type="ECO:0000259" key="5">
    <source>
        <dbReference type="PROSITE" id="PS50056"/>
    </source>
</evidence>
<evidence type="ECO:0000313" key="7">
    <source>
        <dbReference type="Proteomes" id="UP000274131"/>
    </source>
</evidence>
<dbReference type="InterPro" id="IPR052103">
    <property type="entry name" value="Dual_spec_Phospatases"/>
</dbReference>
<dbReference type="InterPro" id="IPR016130">
    <property type="entry name" value="Tyr_Pase_AS"/>
</dbReference>
<reference evidence="6 7" key="2">
    <citation type="submission" date="2018-10" db="EMBL/GenBank/DDBJ databases">
        <authorList>
            <consortium name="Pathogen Informatics"/>
        </authorList>
    </citation>
    <scope>NUCLEOTIDE SEQUENCE [LARGE SCALE GENOMIC DNA]</scope>
</reference>
<feature type="domain" description="Tyrosine-protein phosphatase" evidence="4">
    <location>
        <begin position="28"/>
        <end position="169"/>
    </location>
</feature>
<dbReference type="PROSITE" id="PS50056">
    <property type="entry name" value="TYR_PHOSPHATASE_2"/>
    <property type="match status" value="1"/>
</dbReference>
<reference evidence="8" key="1">
    <citation type="submission" date="2017-02" db="UniProtKB">
        <authorList>
            <consortium name="WormBaseParasite"/>
        </authorList>
    </citation>
    <scope>IDENTIFICATION</scope>
</reference>
<dbReference type="EMBL" id="UXUI01012557">
    <property type="protein sequence ID" value="VDD96963.1"/>
    <property type="molecule type" value="Genomic_DNA"/>
</dbReference>
<sequence>MVICVEAVPSTSRRMPSVSFKVNAEYGRLTELVPGLFICGVSAINEDMLKQYNFSYIINATSEVPNFRMYGRTPRVKLWLDDTLDACIYHHFDLQSDQIQQIISQGGRVLVHCLAGVSRSASICLAYLTKYVCRSLRESYNLMNIKRPRVRPNLGFWKQLIKFEEDIKGTPASITLLKDDAQEGGLLPDVYCKLASIRTENSTVDAESKKEYRVRHYSGQKKFHPVLEPLLEVVEATA</sequence>
<dbReference type="InterPro" id="IPR000340">
    <property type="entry name" value="Dual-sp_phosphatase_cat-dom"/>
</dbReference>
<dbReference type="InterPro" id="IPR000387">
    <property type="entry name" value="Tyr_Pase_dom"/>
</dbReference>
<protein>
    <submittedName>
        <fullName evidence="8">Dual specificity protein phosphatase 14</fullName>
    </submittedName>
</protein>
<dbReference type="STRING" id="51028.A0A0N4VNG8"/>
<dbReference type="Proteomes" id="UP000274131">
    <property type="component" value="Unassembled WGS sequence"/>
</dbReference>
<organism evidence="8">
    <name type="scientific">Enterobius vermicularis</name>
    <name type="common">Human pinworm</name>
    <dbReference type="NCBI Taxonomy" id="51028"/>
    <lineage>
        <taxon>Eukaryota</taxon>
        <taxon>Metazoa</taxon>
        <taxon>Ecdysozoa</taxon>
        <taxon>Nematoda</taxon>
        <taxon>Chromadorea</taxon>
        <taxon>Rhabditida</taxon>
        <taxon>Spirurina</taxon>
        <taxon>Oxyuridomorpha</taxon>
        <taxon>Oxyuroidea</taxon>
        <taxon>Oxyuridae</taxon>
        <taxon>Enterobius</taxon>
    </lineage>
</organism>
<keyword evidence="3" id="KW-0904">Protein phosphatase</keyword>
<evidence type="ECO:0000259" key="4">
    <source>
        <dbReference type="PROSITE" id="PS50054"/>
    </source>
</evidence>
<dbReference type="InterPro" id="IPR020422">
    <property type="entry name" value="TYR_PHOSPHATASE_DUAL_dom"/>
</dbReference>
<comment type="similarity">
    <text evidence="1">Belongs to the protein-tyrosine phosphatase family. Non-receptor class dual specificity subfamily.</text>
</comment>
<dbReference type="PANTHER" id="PTHR45961">
    <property type="entry name" value="IP21249P"/>
    <property type="match status" value="1"/>
</dbReference>
<evidence type="ECO:0000256" key="2">
    <source>
        <dbReference type="ARBA" id="ARBA00022801"/>
    </source>
</evidence>
<dbReference type="SUPFAM" id="SSF52799">
    <property type="entry name" value="(Phosphotyrosine protein) phosphatases II"/>
    <property type="match status" value="1"/>
</dbReference>
<evidence type="ECO:0000256" key="1">
    <source>
        <dbReference type="ARBA" id="ARBA00008601"/>
    </source>
</evidence>
<dbReference type="InterPro" id="IPR029021">
    <property type="entry name" value="Prot-tyrosine_phosphatase-like"/>
</dbReference>
<name>A0A0N4VNG8_ENTVE</name>
<dbReference type="PROSITE" id="PS00383">
    <property type="entry name" value="TYR_PHOSPHATASE_1"/>
    <property type="match status" value="1"/>
</dbReference>
<gene>
    <name evidence="6" type="ORF">EVEC_LOCUS11714</name>
</gene>
<accession>A0A0N4VNG8</accession>
<proteinExistence type="inferred from homology"/>
<dbReference type="PROSITE" id="PS50054">
    <property type="entry name" value="TYR_PHOSPHATASE_DUAL"/>
    <property type="match status" value="1"/>
</dbReference>
<dbReference type="CDD" id="cd14514">
    <property type="entry name" value="DUSP14-like"/>
    <property type="match status" value="1"/>
</dbReference>
<keyword evidence="2" id="KW-0378">Hydrolase</keyword>
<keyword evidence="7" id="KW-1185">Reference proteome</keyword>
<evidence type="ECO:0000313" key="6">
    <source>
        <dbReference type="EMBL" id="VDD96963.1"/>
    </source>
</evidence>
<feature type="domain" description="Tyrosine specific protein phosphatases" evidence="5">
    <location>
        <begin position="90"/>
        <end position="148"/>
    </location>
</feature>
<dbReference type="GO" id="GO:0004721">
    <property type="term" value="F:phosphoprotein phosphatase activity"/>
    <property type="evidence" value="ECO:0007669"/>
    <property type="project" value="UniProtKB-KW"/>
</dbReference>
<dbReference type="WBParaSite" id="EVEC_0001252401-mRNA-1">
    <property type="protein sequence ID" value="EVEC_0001252401-mRNA-1"/>
    <property type="gene ID" value="EVEC_0001252401"/>
</dbReference>
<dbReference type="GO" id="GO:0005737">
    <property type="term" value="C:cytoplasm"/>
    <property type="evidence" value="ECO:0007669"/>
    <property type="project" value="TreeGrafter"/>
</dbReference>
<dbReference type="SMART" id="SM00195">
    <property type="entry name" value="DSPc"/>
    <property type="match status" value="1"/>
</dbReference>
<dbReference type="OrthoDB" id="285418at2759"/>
<evidence type="ECO:0000256" key="3">
    <source>
        <dbReference type="ARBA" id="ARBA00022912"/>
    </source>
</evidence>
<dbReference type="PANTHER" id="PTHR45961:SF9">
    <property type="entry name" value="DUAL SPECIFICITY PROTEIN PHOSPHATASE 14"/>
    <property type="match status" value="1"/>
</dbReference>
<evidence type="ECO:0000313" key="8">
    <source>
        <dbReference type="WBParaSite" id="EVEC_0001252401-mRNA-1"/>
    </source>
</evidence>